<feature type="region of interest" description="Disordered" evidence="1">
    <location>
        <begin position="127"/>
        <end position="149"/>
    </location>
</feature>
<evidence type="ECO:0000313" key="2">
    <source>
        <dbReference type="EMBL" id="KAF9460357.1"/>
    </source>
</evidence>
<feature type="compositionally biased region" description="Basic residues" evidence="1">
    <location>
        <begin position="130"/>
        <end position="140"/>
    </location>
</feature>
<comment type="caution">
    <text evidence="2">The sequence shown here is derived from an EMBL/GenBank/DDBJ whole genome shotgun (WGS) entry which is preliminary data.</text>
</comment>
<sequence>MHTLNPPSIDENNPLYCPAVSATAYISSIRLHLLQNCTAAPKNRKNQHIVSFATILDKGLLSSDSEDENDIFPPRSLIRFPSPSSSDEDTTTTTFRNSIPAWERFNKDSELYNADDEWVGMRNIPIVPRHQQKNSKRKRSPFSDINGPSKFARSIQSVHDSSFDIMVRRESLVYSVPGSAKKRYGLARSGETRSYRKTPLLEKSKTALLARIRTLEDDLYGPPTGTESPRGIKSLIERLDEAMPGIRLKERLLKLDNLCHQKIVDFLADSGTLY</sequence>
<dbReference type="OrthoDB" id="120976at2759"/>
<reference evidence="2" key="1">
    <citation type="submission" date="2020-11" db="EMBL/GenBank/DDBJ databases">
        <authorList>
            <consortium name="DOE Joint Genome Institute"/>
            <person name="Ahrendt S."/>
            <person name="Riley R."/>
            <person name="Andreopoulos W."/>
            <person name="Labutti K."/>
            <person name="Pangilinan J."/>
            <person name="Ruiz-Duenas F.J."/>
            <person name="Barrasa J.M."/>
            <person name="Sanchez-Garcia M."/>
            <person name="Camarero S."/>
            <person name="Miyauchi S."/>
            <person name="Serrano A."/>
            <person name="Linde D."/>
            <person name="Babiker R."/>
            <person name="Drula E."/>
            <person name="Ayuso-Fernandez I."/>
            <person name="Pacheco R."/>
            <person name="Padilla G."/>
            <person name="Ferreira P."/>
            <person name="Barriuso J."/>
            <person name="Kellner H."/>
            <person name="Castanera R."/>
            <person name="Alfaro M."/>
            <person name="Ramirez L."/>
            <person name="Pisabarro A.G."/>
            <person name="Kuo A."/>
            <person name="Tritt A."/>
            <person name="Lipzen A."/>
            <person name="He G."/>
            <person name="Yan M."/>
            <person name="Ng V."/>
            <person name="Cullen D."/>
            <person name="Martin F."/>
            <person name="Rosso M.-N."/>
            <person name="Henrissat B."/>
            <person name="Hibbett D."/>
            <person name="Martinez A.T."/>
            <person name="Grigoriev I.V."/>
        </authorList>
    </citation>
    <scope>NUCLEOTIDE SEQUENCE</scope>
    <source>
        <strain evidence="2">CBS 247.69</strain>
    </source>
</reference>
<gene>
    <name evidence="2" type="ORF">BDZ94DRAFT_937197</name>
</gene>
<dbReference type="Proteomes" id="UP000807353">
    <property type="component" value="Unassembled WGS sequence"/>
</dbReference>
<name>A0A9P6CC84_9AGAR</name>
<accession>A0A9P6CC84</accession>
<protein>
    <submittedName>
        <fullName evidence="2">Uncharacterized protein</fullName>
    </submittedName>
</protein>
<dbReference type="AlphaFoldDB" id="A0A9P6CC84"/>
<dbReference type="EMBL" id="MU150300">
    <property type="protein sequence ID" value="KAF9460357.1"/>
    <property type="molecule type" value="Genomic_DNA"/>
</dbReference>
<organism evidence="2 3">
    <name type="scientific">Collybia nuda</name>
    <dbReference type="NCBI Taxonomy" id="64659"/>
    <lineage>
        <taxon>Eukaryota</taxon>
        <taxon>Fungi</taxon>
        <taxon>Dikarya</taxon>
        <taxon>Basidiomycota</taxon>
        <taxon>Agaricomycotina</taxon>
        <taxon>Agaricomycetes</taxon>
        <taxon>Agaricomycetidae</taxon>
        <taxon>Agaricales</taxon>
        <taxon>Tricholomatineae</taxon>
        <taxon>Clitocybaceae</taxon>
        <taxon>Collybia</taxon>
    </lineage>
</organism>
<evidence type="ECO:0000256" key="1">
    <source>
        <dbReference type="SAM" id="MobiDB-lite"/>
    </source>
</evidence>
<feature type="region of interest" description="Disordered" evidence="1">
    <location>
        <begin position="73"/>
        <end position="93"/>
    </location>
</feature>
<evidence type="ECO:0000313" key="3">
    <source>
        <dbReference type="Proteomes" id="UP000807353"/>
    </source>
</evidence>
<keyword evidence="3" id="KW-1185">Reference proteome</keyword>
<proteinExistence type="predicted"/>